<dbReference type="InterPro" id="IPR017972">
    <property type="entry name" value="Cyt_P450_CS"/>
</dbReference>
<sequence length="508" mass="57355">MPSALSLLDFAFAALALIIVKAFLSRTRRQGLYPPGPKGLPIVGNALGMPTSREWLTFSEWGGRYGDIIYLSLLGQPMVILNSAKHAIALLDKRSNIYSDRPVLVMGGEMIGWKYTLALTPYGQRFREYRRFIAKLIGGPTQMQTHLPLEEHETRRFLKRLLIEPERVADHIRKTAGCIILKLSHGYHVREGHDPIVDLVDTATEQFSLATSPGAFLVDVFPLLRYVPAWVPGARFQKTAREWRKVLERMADEPHDFVKQRMAENTNVPNYTSELLQNERLDGDKEFNIKWSAASLYSGGADTTVSAIYSFFLAMTLFPHVAKRAQMEVDAVVGSDRLPTCEDRPNLPYVEALVKEVFRWNPVAPLGLPHRLIEDDIYEGYFIPKGSFVIPNIWHILHDPNHYPNPFEFDPTRFLSDEGRTPQPDPRDYCFGFGRRICPGLHLADVSVFLSCAMVLATFDISKAVENGKVIEPEVEYTSGTISHPKPFKCTIKPRSTKAEALILSADD</sequence>
<dbReference type="InterPro" id="IPR036396">
    <property type="entry name" value="Cyt_P450_sf"/>
</dbReference>
<dbReference type="SUPFAM" id="SSF48264">
    <property type="entry name" value="Cytochrome P450"/>
    <property type="match status" value="1"/>
</dbReference>
<keyword evidence="11 14" id="KW-0503">Monooxygenase</keyword>
<dbReference type="Gene3D" id="1.10.630.10">
    <property type="entry name" value="Cytochrome P450"/>
    <property type="match status" value="1"/>
</dbReference>
<dbReference type="InterPro" id="IPR002401">
    <property type="entry name" value="Cyt_P450_E_grp-I"/>
</dbReference>
<evidence type="ECO:0000256" key="14">
    <source>
        <dbReference type="RuleBase" id="RU000461"/>
    </source>
</evidence>
<keyword evidence="12" id="KW-0472">Membrane</keyword>
<keyword evidence="8" id="KW-1133">Transmembrane helix</keyword>
<gene>
    <name evidence="15" type="primary">PcCYP_1c</name>
</gene>
<dbReference type="GO" id="GO:0004497">
    <property type="term" value="F:monooxygenase activity"/>
    <property type="evidence" value="ECO:0007669"/>
    <property type="project" value="UniProtKB-KW"/>
</dbReference>
<keyword evidence="9 14" id="KW-0560">Oxidoreductase</keyword>
<keyword evidence="7 13" id="KW-0479">Metal-binding</keyword>
<keyword evidence="10 13" id="KW-0408">Iron</keyword>
<keyword evidence="5 13" id="KW-0349">Heme</keyword>
<comment type="similarity">
    <text evidence="4 14">Belongs to the cytochrome P450 family.</text>
</comment>
<evidence type="ECO:0000256" key="3">
    <source>
        <dbReference type="ARBA" id="ARBA00005179"/>
    </source>
</evidence>
<comment type="pathway">
    <text evidence="3">Secondary metabolite biosynthesis.</text>
</comment>
<dbReference type="PRINTS" id="PR00463">
    <property type="entry name" value="EP450I"/>
</dbReference>
<proteinExistence type="evidence at transcript level"/>
<dbReference type="CDD" id="cd11065">
    <property type="entry name" value="CYP64-like"/>
    <property type="match status" value="1"/>
</dbReference>
<evidence type="ECO:0000256" key="2">
    <source>
        <dbReference type="ARBA" id="ARBA00004167"/>
    </source>
</evidence>
<evidence type="ECO:0000256" key="12">
    <source>
        <dbReference type="ARBA" id="ARBA00023136"/>
    </source>
</evidence>
<evidence type="ECO:0000256" key="6">
    <source>
        <dbReference type="ARBA" id="ARBA00022692"/>
    </source>
</evidence>
<dbReference type="PROSITE" id="PS00086">
    <property type="entry name" value="CYTOCHROME_P450"/>
    <property type="match status" value="1"/>
</dbReference>
<protein>
    <submittedName>
        <fullName evidence="15">Cytochrome P450</fullName>
    </submittedName>
</protein>
<feature type="binding site" description="axial binding residue" evidence="13">
    <location>
        <position position="438"/>
    </location>
    <ligand>
        <name>heme</name>
        <dbReference type="ChEBI" id="CHEBI:30413"/>
    </ligand>
    <ligandPart>
        <name>Fe</name>
        <dbReference type="ChEBI" id="CHEBI:18248"/>
    </ligandPart>
</feature>
<evidence type="ECO:0000256" key="5">
    <source>
        <dbReference type="ARBA" id="ARBA00022617"/>
    </source>
</evidence>
<dbReference type="Pfam" id="PF00067">
    <property type="entry name" value="p450"/>
    <property type="match status" value="1"/>
</dbReference>
<evidence type="ECO:0000256" key="7">
    <source>
        <dbReference type="ARBA" id="ARBA00022723"/>
    </source>
</evidence>
<accession>G5EJL8</accession>
<evidence type="ECO:0000256" key="13">
    <source>
        <dbReference type="PIRSR" id="PIRSR602401-1"/>
    </source>
</evidence>
<dbReference type="InterPro" id="IPR050364">
    <property type="entry name" value="Cytochrome_P450_fung"/>
</dbReference>
<evidence type="ECO:0000256" key="9">
    <source>
        <dbReference type="ARBA" id="ARBA00023002"/>
    </source>
</evidence>
<comment type="subcellular location">
    <subcellularLocation>
        <location evidence="2">Membrane</location>
        <topology evidence="2">Single-pass membrane protein</topology>
    </subcellularLocation>
</comment>
<name>G5EJL8_PHACH</name>
<evidence type="ECO:0000256" key="4">
    <source>
        <dbReference type="ARBA" id="ARBA00010617"/>
    </source>
</evidence>
<dbReference type="GO" id="GO:0016705">
    <property type="term" value="F:oxidoreductase activity, acting on paired donors, with incorporation or reduction of molecular oxygen"/>
    <property type="evidence" value="ECO:0007669"/>
    <property type="project" value="InterPro"/>
</dbReference>
<dbReference type="AlphaFoldDB" id="G5EJL8"/>
<reference evidence="15" key="1">
    <citation type="submission" date="2010-10" db="EMBL/GenBank/DDBJ databases">
        <title>Phanerochaete chrysosporium cytochrome P450.</title>
        <authorList>
            <person name="Hirosue S."/>
            <person name="Hiratsuka N."/>
            <person name="Ichinose H."/>
            <person name="Wariishi H."/>
        </authorList>
    </citation>
    <scope>NUCLEOTIDE SEQUENCE</scope>
    <source>
        <strain evidence="15">ATCC 34541</strain>
    </source>
</reference>
<evidence type="ECO:0000256" key="1">
    <source>
        <dbReference type="ARBA" id="ARBA00001971"/>
    </source>
</evidence>
<dbReference type="PANTHER" id="PTHR46300">
    <property type="entry name" value="P450, PUTATIVE (EUROFUNG)-RELATED-RELATED"/>
    <property type="match status" value="1"/>
</dbReference>
<dbReference type="GO" id="GO:0005506">
    <property type="term" value="F:iron ion binding"/>
    <property type="evidence" value="ECO:0007669"/>
    <property type="project" value="InterPro"/>
</dbReference>
<comment type="cofactor">
    <cofactor evidence="1 13">
        <name>heme</name>
        <dbReference type="ChEBI" id="CHEBI:30413"/>
    </cofactor>
</comment>
<dbReference type="VEuPathDB" id="FungiDB:AGR57_5791"/>
<dbReference type="InterPro" id="IPR001128">
    <property type="entry name" value="Cyt_P450"/>
</dbReference>
<evidence type="ECO:0000256" key="10">
    <source>
        <dbReference type="ARBA" id="ARBA00023004"/>
    </source>
</evidence>
<dbReference type="PANTHER" id="PTHR46300:SF7">
    <property type="entry name" value="P450, PUTATIVE (EUROFUNG)-RELATED"/>
    <property type="match status" value="1"/>
</dbReference>
<dbReference type="PRINTS" id="PR00385">
    <property type="entry name" value="P450"/>
</dbReference>
<organism evidence="15">
    <name type="scientific">Phanerodontia chrysosporium</name>
    <name type="common">White-rot fungus</name>
    <name type="synonym">Sporotrichum pruinosum</name>
    <dbReference type="NCBI Taxonomy" id="2822231"/>
    <lineage>
        <taxon>Eukaryota</taxon>
        <taxon>Fungi</taxon>
        <taxon>Dikarya</taxon>
        <taxon>Basidiomycota</taxon>
        <taxon>Agaricomycotina</taxon>
        <taxon>Agaricomycetes</taxon>
        <taxon>Polyporales</taxon>
        <taxon>Phanerochaetaceae</taxon>
        <taxon>Phanerodontia</taxon>
    </lineage>
</organism>
<evidence type="ECO:0000256" key="11">
    <source>
        <dbReference type="ARBA" id="ARBA00023033"/>
    </source>
</evidence>
<keyword evidence="6" id="KW-0812">Transmembrane</keyword>
<dbReference type="GO" id="GO:0020037">
    <property type="term" value="F:heme binding"/>
    <property type="evidence" value="ECO:0007669"/>
    <property type="project" value="InterPro"/>
</dbReference>
<evidence type="ECO:0000313" key="15">
    <source>
        <dbReference type="EMBL" id="BAL05080.1"/>
    </source>
</evidence>
<dbReference type="GO" id="GO:0016020">
    <property type="term" value="C:membrane"/>
    <property type="evidence" value="ECO:0007669"/>
    <property type="project" value="UniProtKB-SubCell"/>
</dbReference>
<dbReference type="EMBL" id="AB597793">
    <property type="protein sequence ID" value="BAL05080.1"/>
    <property type="molecule type" value="mRNA"/>
</dbReference>
<evidence type="ECO:0000256" key="8">
    <source>
        <dbReference type="ARBA" id="ARBA00022989"/>
    </source>
</evidence>